<evidence type="ECO:0000313" key="2">
    <source>
        <dbReference type="Proteomes" id="UP000749293"/>
    </source>
</evidence>
<gene>
    <name evidence="1" type="ORF">GMORB2_1965</name>
</gene>
<dbReference type="EMBL" id="JAANYQ010000012">
    <property type="protein sequence ID" value="KAF4121557.1"/>
    <property type="molecule type" value="Genomic_DNA"/>
</dbReference>
<protein>
    <recommendedName>
        <fullName evidence="3">Aminoglycoside phosphotransferase domain-containing protein</fullName>
    </recommendedName>
</protein>
<dbReference type="GeneID" id="55968195"/>
<proteinExistence type="predicted"/>
<dbReference type="AlphaFoldDB" id="A0A9P4YS80"/>
<name>A0A9P4YS80_9HYPO</name>
<keyword evidence="2" id="KW-1185">Reference proteome</keyword>
<organism evidence="1 2">
    <name type="scientific">Geosmithia morbida</name>
    <dbReference type="NCBI Taxonomy" id="1094350"/>
    <lineage>
        <taxon>Eukaryota</taxon>
        <taxon>Fungi</taxon>
        <taxon>Dikarya</taxon>
        <taxon>Ascomycota</taxon>
        <taxon>Pezizomycotina</taxon>
        <taxon>Sordariomycetes</taxon>
        <taxon>Hypocreomycetidae</taxon>
        <taxon>Hypocreales</taxon>
        <taxon>Bionectriaceae</taxon>
        <taxon>Geosmithia</taxon>
    </lineage>
</organism>
<comment type="caution">
    <text evidence="1">The sequence shown here is derived from an EMBL/GenBank/DDBJ whole genome shotgun (WGS) entry which is preliminary data.</text>
</comment>
<accession>A0A9P4YS80</accession>
<sequence length="384" mass="43758">MSALYTYDEGAIVALINEIYPSLRVRWAKALPTAHIQRLYHIYRNTDNAPPLMVILPPPPEVRPLRCERDCVTAEATLLRWMNSNSSAGRHYLPTIYSFLPANVMDGRAAILLTMPVHGYTLAELEDDDVLSEYDDYPLDWQAGQLLRRIALHVSPSRKFGYIVDVLRETDAAQQQHLRPAVHPTELGFDTWSGAFGLMLESVLQDLEDHTVLVAYDRVRQHFRRFRPLLDRVTRPSLTSINAGEMANLVLEPDYNGQTGLNCRYRVAGLRDWSSCVFGDPLLSTKFTTAGPESEEFIRGVETCLEDDEDDEDDGDPIVEDPAGVPARRALYECYHSLVGIARQYHRPRRAGRLGEDMEMHWRRKQLDAMEKLNSFDDDGILRS</sequence>
<evidence type="ECO:0008006" key="3">
    <source>
        <dbReference type="Google" id="ProtNLM"/>
    </source>
</evidence>
<evidence type="ECO:0000313" key="1">
    <source>
        <dbReference type="EMBL" id="KAF4121557.1"/>
    </source>
</evidence>
<dbReference type="RefSeq" id="XP_035320209.1">
    <property type="nucleotide sequence ID" value="XM_035463945.1"/>
</dbReference>
<dbReference type="Proteomes" id="UP000749293">
    <property type="component" value="Unassembled WGS sequence"/>
</dbReference>
<dbReference type="OrthoDB" id="5210591at2759"/>
<reference evidence="1" key="1">
    <citation type="submission" date="2020-03" db="EMBL/GenBank/DDBJ databases">
        <title>Site-based positive gene gene selection in Geosmithia morbida across the United States reveals a broad range of putative effectors and factors for local host and environmental adapation.</title>
        <authorList>
            <person name="Onufrak A."/>
            <person name="Murdoch R.W."/>
            <person name="Gazis R."/>
            <person name="Huff M."/>
            <person name="Staton M."/>
            <person name="Klingeman W."/>
            <person name="Hadziabdic D."/>
        </authorList>
    </citation>
    <scope>NUCLEOTIDE SEQUENCE</scope>
    <source>
        <strain evidence="1">1262</strain>
    </source>
</reference>